<feature type="region of interest" description="Disordered" evidence="4">
    <location>
        <begin position="176"/>
        <end position="233"/>
    </location>
</feature>
<reference evidence="8" key="2">
    <citation type="submission" date="2017-05" db="UniProtKB">
        <authorList>
            <consortium name="EnsemblMetazoa"/>
        </authorList>
    </citation>
    <scope>IDENTIFICATION</scope>
</reference>
<dbReference type="PANTHER" id="PTHR23101:SF104">
    <property type="entry name" value="PROTEIN SPRINT"/>
    <property type="match status" value="1"/>
</dbReference>
<name>A0A1X7UXI4_AMPQE</name>
<dbReference type="InterPro" id="IPR000159">
    <property type="entry name" value="RA_dom"/>
</dbReference>
<keyword evidence="9" id="KW-1185">Reference proteome</keyword>
<dbReference type="eggNOG" id="KOG2320">
    <property type="taxonomic scope" value="Eukaryota"/>
</dbReference>
<feature type="compositionally biased region" description="Acidic residues" evidence="4">
    <location>
        <begin position="178"/>
        <end position="193"/>
    </location>
</feature>
<protein>
    <recommendedName>
        <fullName evidence="10">VPS9 domain-containing protein</fullName>
    </recommendedName>
</protein>
<dbReference type="SMART" id="SM00167">
    <property type="entry name" value="VPS9"/>
    <property type="match status" value="1"/>
</dbReference>
<dbReference type="GO" id="GO:0016192">
    <property type="term" value="P:vesicle-mediated transport"/>
    <property type="evidence" value="ECO:0007669"/>
    <property type="project" value="InterPro"/>
</dbReference>
<reference evidence="9" key="1">
    <citation type="journal article" date="2010" name="Nature">
        <title>The Amphimedon queenslandica genome and the evolution of animal complexity.</title>
        <authorList>
            <person name="Srivastava M."/>
            <person name="Simakov O."/>
            <person name="Chapman J."/>
            <person name="Fahey B."/>
            <person name="Gauthier M.E."/>
            <person name="Mitros T."/>
            <person name="Richards G.S."/>
            <person name="Conaco C."/>
            <person name="Dacre M."/>
            <person name="Hellsten U."/>
            <person name="Larroux C."/>
            <person name="Putnam N.H."/>
            <person name="Stanke M."/>
            <person name="Adamska M."/>
            <person name="Darling A."/>
            <person name="Degnan S.M."/>
            <person name="Oakley T.H."/>
            <person name="Plachetzki D.C."/>
            <person name="Zhai Y."/>
            <person name="Adamski M."/>
            <person name="Calcino A."/>
            <person name="Cummins S.F."/>
            <person name="Goodstein D.M."/>
            <person name="Harris C."/>
            <person name="Jackson D.J."/>
            <person name="Leys S.P."/>
            <person name="Shu S."/>
            <person name="Woodcroft B.J."/>
            <person name="Vervoort M."/>
            <person name="Kosik K.S."/>
            <person name="Manning G."/>
            <person name="Degnan B.M."/>
            <person name="Rokhsar D.S."/>
        </authorList>
    </citation>
    <scope>NUCLEOTIDE SEQUENCE [LARGE SCALE GENOMIC DNA]</scope>
</reference>
<dbReference type="CDD" id="cd00173">
    <property type="entry name" value="SH2"/>
    <property type="match status" value="1"/>
</dbReference>
<dbReference type="OrthoDB" id="21085at2759"/>
<dbReference type="SUPFAM" id="SSF55550">
    <property type="entry name" value="SH2 domain"/>
    <property type="match status" value="1"/>
</dbReference>
<dbReference type="GO" id="GO:0030139">
    <property type="term" value="C:endocytic vesicle"/>
    <property type="evidence" value="ECO:0007669"/>
    <property type="project" value="TreeGrafter"/>
</dbReference>
<proteinExistence type="inferred from homology"/>
<evidence type="ECO:0000256" key="3">
    <source>
        <dbReference type="PROSITE-ProRule" id="PRU00191"/>
    </source>
</evidence>
<dbReference type="GO" id="GO:0031267">
    <property type="term" value="F:small GTPase binding"/>
    <property type="evidence" value="ECO:0007669"/>
    <property type="project" value="TreeGrafter"/>
</dbReference>
<dbReference type="InterPro" id="IPR036860">
    <property type="entry name" value="SH2_dom_sf"/>
</dbReference>
<dbReference type="GO" id="GO:0005096">
    <property type="term" value="F:GTPase activator activity"/>
    <property type="evidence" value="ECO:0007669"/>
    <property type="project" value="UniProtKB-KW"/>
</dbReference>
<dbReference type="KEGG" id="aqu:100639609"/>
<evidence type="ECO:0000259" key="5">
    <source>
        <dbReference type="PROSITE" id="PS50001"/>
    </source>
</evidence>
<dbReference type="Gene3D" id="1.20.1050.80">
    <property type="entry name" value="VPS9 domain"/>
    <property type="match status" value="1"/>
</dbReference>
<evidence type="ECO:0000256" key="4">
    <source>
        <dbReference type="SAM" id="MobiDB-lite"/>
    </source>
</evidence>
<dbReference type="PROSITE" id="PS50001">
    <property type="entry name" value="SH2"/>
    <property type="match status" value="1"/>
</dbReference>
<dbReference type="Pfam" id="PF23268">
    <property type="entry name" value="RIN1"/>
    <property type="match status" value="1"/>
</dbReference>
<feature type="compositionally biased region" description="Pro residues" evidence="4">
    <location>
        <begin position="322"/>
        <end position="335"/>
    </location>
</feature>
<dbReference type="Proteomes" id="UP000007879">
    <property type="component" value="Unassembled WGS sequence"/>
</dbReference>
<feature type="compositionally biased region" description="Low complexity" evidence="4">
    <location>
        <begin position="366"/>
        <end position="375"/>
    </location>
</feature>
<dbReference type="GO" id="GO:0005829">
    <property type="term" value="C:cytosol"/>
    <property type="evidence" value="ECO:0007669"/>
    <property type="project" value="TreeGrafter"/>
</dbReference>
<dbReference type="Pfam" id="PF00017">
    <property type="entry name" value="SH2"/>
    <property type="match status" value="1"/>
</dbReference>
<evidence type="ECO:0000313" key="9">
    <source>
        <dbReference type="Proteomes" id="UP000007879"/>
    </source>
</evidence>
<dbReference type="InParanoid" id="A0A1X7UXI4"/>
<keyword evidence="2" id="KW-0343">GTPase activation</keyword>
<comment type="similarity">
    <text evidence="1">Belongs to the RIN (Ras interaction/interference) family.</text>
</comment>
<evidence type="ECO:0000259" key="7">
    <source>
        <dbReference type="PROSITE" id="PS51205"/>
    </source>
</evidence>
<dbReference type="OMA" id="QENHSCH"/>
<feature type="region of interest" description="Disordered" evidence="4">
    <location>
        <begin position="296"/>
        <end position="435"/>
    </location>
</feature>
<dbReference type="PROSITE" id="PS51205">
    <property type="entry name" value="VPS9"/>
    <property type="match status" value="1"/>
</dbReference>
<dbReference type="InterPro" id="IPR037191">
    <property type="entry name" value="VPS9_dom_sf"/>
</dbReference>
<feature type="domain" description="SH2" evidence="5">
    <location>
        <begin position="73"/>
        <end position="166"/>
    </location>
</feature>
<dbReference type="Pfam" id="PF21989">
    <property type="entry name" value="RA_2"/>
    <property type="match status" value="1"/>
</dbReference>
<evidence type="ECO:0008006" key="10">
    <source>
        <dbReference type="Google" id="ProtNLM"/>
    </source>
</evidence>
<evidence type="ECO:0000256" key="1">
    <source>
        <dbReference type="ARBA" id="ARBA00006919"/>
    </source>
</evidence>
<gene>
    <name evidence="8" type="primary">100639609</name>
</gene>
<accession>A0A1X7UXI4</accession>
<dbReference type="Pfam" id="PF02204">
    <property type="entry name" value="VPS9"/>
    <property type="match status" value="1"/>
</dbReference>
<dbReference type="SMART" id="SM00252">
    <property type="entry name" value="SH2"/>
    <property type="match status" value="1"/>
</dbReference>
<feature type="domain" description="Ras-associating" evidence="6">
    <location>
        <begin position="791"/>
        <end position="869"/>
    </location>
</feature>
<keyword evidence="3" id="KW-0727">SH2 domain</keyword>
<evidence type="ECO:0000256" key="2">
    <source>
        <dbReference type="ARBA" id="ARBA00022468"/>
    </source>
</evidence>
<dbReference type="SUPFAM" id="SSF109993">
    <property type="entry name" value="VPS9 domain"/>
    <property type="match status" value="1"/>
</dbReference>
<dbReference type="EnsemblMetazoa" id="XM_019996259.1">
    <property type="protein sequence ID" value="XP_019851818.1"/>
    <property type="gene ID" value="LOC100639609"/>
</dbReference>
<evidence type="ECO:0000259" key="6">
    <source>
        <dbReference type="PROSITE" id="PS50200"/>
    </source>
</evidence>
<feature type="compositionally biased region" description="Pro residues" evidence="4">
    <location>
        <begin position="217"/>
        <end position="226"/>
    </location>
</feature>
<dbReference type="EnsemblMetazoa" id="Aqu2.1.32234_001">
    <property type="protein sequence ID" value="Aqu2.1.32234_001"/>
    <property type="gene ID" value="Aqu2.1.32234"/>
</dbReference>
<dbReference type="InterPro" id="IPR000980">
    <property type="entry name" value="SH2"/>
</dbReference>
<dbReference type="InterPro" id="IPR045046">
    <property type="entry name" value="Vps9-like"/>
</dbReference>
<dbReference type="GO" id="GO:0007165">
    <property type="term" value="P:signal transduction"/>
    <property type="evidence" value="ECO:0007669"/>
    <property type="project" value="InterPro"/>
</dbReference>
<dbReference type="AlphaFoldDB" id="A0A1X7UXI4"/>
<dbReference type="STRING" id="400682.A0A1X7UXI4"/>
<dbReference type="GO" id="GO:0005085">
    <property type="term" value="F:guanyl-nucleotide exchange factor activity"/>
    <property type="evidence" value="ECO:0007669"/>
    <property type="project" value="InterPro"/>
</dbReference>
<dbReference type="PROSITE" id="PS50200">
    <property type="entry name" value="RA"/>
    <property type="match status" value="1"/>
</dbReference>
<sequence>MERQATYLRVLEAQRRRLGDYEQIHFRKSWARTAYETIRDNDSVSRPPVLQPQVLDFSKATAKPYLQQTESLWMKLDLSRQNATEELFDKKPGTFYVRSSSRSKYALSVRLDSTETPVMHYLVYCNAQGFYGIQGSNLQFVSLYDMLAYFCFQQSGGMPCLLSPPTMQEKRGFYISDSESDSEEDETQDDDPFSPETEKFPNNSRHPFDPANLPLSAVPPPLPPRPQKTRFDPSQHYEMSTSHVFDHINSLEKNDCSLATSSLDEGFPPPTSKGYKNFEILASSLIEDIPSSRKSVVILPSQPRPPPLPPKTDKPLVYDTPPAIPPRPVPPPIPPRTRRNTDHSPQPERKRSVDTLGFRGHRRAASDSSVVSGVSEDQEGLQMSSPAPPPLPPKRRGDTVAFDPGSIVTEEPKGEGEKREGEKREGKKAEEREGKGRDVKIDSINDMVTDDLDEWTMVDRQVTESLSSSQLQTSISSASTPKTQAKKKKQRWTKRLQKWRRKPRGRLKHYILDLAEDINSEFGARVHYFLETIVMKGNEPHQKLLSDVRQFVSRMRELLLDEYRVPLLSNGMDSCRNFEHLLEATLQQCITLPLHKFLFDKVKDNLVAIGSYGQLEEAVDNARKKTPEDLGIRAHLLVPTEKSLSEIKSIFEKLKQTHCAMRKLEYLLEAVRLTYEGVKDVNNPKKSMNDLGADDFLPLFVWVLAHSNFISAEIEAEYIWGLAHPSLFNGEGGYYLTTLTSAVNVLRELCSETYNAENLNKTLPKTSCLKSELQVYSCLGPDPLKFDGPFSIPVLPTMTAAEICELLASRFNLTNYEEYNLCTSIGDQITPLNPTDYPQEITIDWEFEAPDGELQETEKKLVFTKKVNR</sequence>
<feature type="compositionally biased region" description="Basic and acidic residues" evidence="4">
    <location>
        <begin position="339"/>
        <end position="353"/>
    </location>
</feature>
<organism evidence="8">
    <name type="scientific">Amphimedon queenslandica</name>
    <name type="common">Sponge</name>
    <dbReference type="NCBI Taxonomy" id="400682"/>
    <lineage>
        <taxon>Eukaryota</taxon>
        <taxon>Metazoa</taxon>
        <taxon>Porifera</taxon>
        <taxon>Demospongiae</taxon>
        <taxon>Heteroscleromorpha</taxon>
        <taxon>Haplosclerida</taxon>
        <taxon>Niphatidae</taxon>
        <taxon>Amphimedon</taxon>
    </lineage>
</organism>
<dbReference type="PANTHER" id="PTHR23101">
    <property type="entry name" value="RAB GDP/GTP EXCHANGE FACTOR"/>
    <property type="match status" value="1"/>
</dbReference>
<feature type="domain" description="VPS9" evidence="7">
    <location>
        <begin position="609"/>
        <end position="755"/>
    </location>
</feature>
<feature type="compositionally biased region" description="Basic and acidic residues" evidence="4">
    <location>
        <begin position="410"/>
        <end position="435"/>
    </location>
</feature>
<evidence type="ECO:0000313" key="8">
    <source>
        <dbReference type="EnsemblMetazoa" id="Aqu2.1.32234_001"/>
    </source>
</evidence>
<dbReference type="InterPro" id="IPR003123">
    <property type="entry name" value="VPS9"/>
</dbReference>
<dbReference type="Gene3D" id="3.30.505.10">
    <property type="entry name" value="SH2 domain"/>
    <property type="match status" value="1"/>
</dbReference>